<evidence type="ECO:0000313" key="8">
    <source>
        <dbReference type="EMBL" id="CAF1376401.1"/>
    </source>
</evidence>
<dbReference type="PANTHER" id="PTHR13019">
    <property type="entry name" value="GOLGI APPARATUS MEMBRANE PROTEIN TVP23"/>
    <property type="match status" value="1"/>
</dbReference>
<evidence type="ECO:0000256" key="3">
    <source>
        <dbReference type="ARBA" id="ARBA00022692"/>
    </source>
</evidence>
<dbReference type="Proteomes" id="UP000677228">
    <property type="component" value="Unassembled WGS sequence"/>
</dbReference>
<evidence type="ECO:0000313" key="10">
    <source>
        <dbReference type="Proteomes" id="UP000677228"/>
    </source>
</evidence>
<dbReference type="EMBL" id="CAJNOK010024413">
    <property type="protein sequence ID" value="CAF1376401.1"/>
    <property type="molecule type" value="Genomic_DNA"/>
</dbReference>
<name>A0A8S2F468_9BILA</name>
<dbReference type="PANTHER" id="PTHR13019:SF25">
    <property type="entry name" value="GOLGI APPARATUS MEMBRANE PROTEIN TVP23 HOMOLOG"/>
    <property type="match status" value="1"/>
</dbReference>
<protein>
    <recommendedName>
        <fullName evidence="6">Golgi apparatus membrane protein TVP23 homolog</fullName>
    </recommendedName>
</protein>
<dbReference type="GO" id="GO:0000139">
    <property type="term" value="C:Golgi membrane"/>
    <property type="evidence" value="ECO:0007669"/>
    <property type="project" value="TreeGrafter"/>
</dbReference>
<evidence type="ECO:0000256" key="7">
    <source>
        <dbReference type="SAM" id="MobiDB-lite"/>
    </source>
</evidence>
<evidence type="ECO:0000256" key="4">
    <source>
        <dbReference type="ARBA" id="ARBA00022989"/>
    </source>
</evidence>
<keyword evidence="5 6" id="KW-0472">Membrane</keyword>
<evidence type="ECO:0000256" key="2">
    <source>
        <dbReference type="ARBA" id="ARBA00005467"/>
    </source>
</evidence>
<evidence type="ECO:0000256" key="1">
    <source>
        <dbReference type="ARBA" id="ARBA00004141"/>
    </source>
</evidence>
<organism evidence="8 10">
    <name type="scientific">Didymodactylos carnosus</name>
    <dbReference type="NCBI Taxonomy" id="1234261"/>
    <lineage>
        <taxon>Eukaryota</taxon>
        <taxon>Metazoa</taxon>
        <taxon>Spiralia</taxon>
        <taxon>Gnathifera</taxon>
        <taxon>Rotifera</taxon>
        <taxon>Eurotatoria</taxon>
        <taxon>Bdelloidea</taxon>
        <taxon>Philodinida</taxon>
        <taxon>Philodinidae</taxon>
        <taxon>Didymodactylos</taxon>
    </lineage>
</organism>
<comment type="similarity">
    <text evidence="2 6">Belongs to the TVP23 family.</text>
</comment>
<dbReference type="AlphaFoldDB" id="A0A8S2F468"/>
<evidence type="ECO:0000256" key="6">
    <source>
        <dbReference type="RuleBase" id="RU361206"/>
    </source>
</evidence>
<accession>A0A8S2F468</accession>
<feature type="region of interest" description="Disordered" evidence="7">
    <location>
        <begin position="131"/>
        <end position="162"/>
    </location>
</feature>
<feature type="compositionally biased region" description="Low complexity" evidence="7">
    <location>
        <begin position="131"/>
        <end position="155"/>
    </location>
</feature>
<keyword evidence="4 6" id="KW-1133">Transmembrane helix</keyword>
<dbReference type="EMBL" id="CAJOBA010046089">
    <property type="protein sequence ID" value="CAF4185090.1"/>
    <property type="molecule type" value="Genomic_DNA"/>
</dbReference>
<keyword evidence="3 6" id="KW-0812">Transmembrane</keyword>
<gene>
    <name evidence="8" type="ORF">OVA965_LOCUS31905</name>
    <name evidence="9" type="ORF">TMI583_LOCUS32750</name>
</gene>
<dbReference type="GO" id="GO:0009306">
    <property type="term" value="P:protein secretion"/>
    <property type="evidence" value="ECO:0007669"/>
    <property type="project" value="TreeGrafter"/>
</dbReference>
<dbReference type="Pfam" id="PF05832">
    <property type="entry name" value="DUF846"/>
    <property type="match status" value="1"/>
</dbReference>
<proteinExistence type="inferred from homology"/>
<comment type="caution">
    <text evidence="8">The sequence shown here is derived from an EMBL/GenBank/DDBJ whole genome shotgun (WGS) entry which is preliminary data.</text>
</comment>
<comment type="subcellular location">
    <subcellularLocation>
        <location evidence="1 6">Membrane</location>
        <topology evidence="1 6">Multi-pass membrane protein</topology>
    </subcellularLocation>
</comment>
<dbReference type="Proteomes" id="UP000682733">
    <property type="component" value="Unassembled WGS sequence"/>
</dbReference>
<feature type="transmembrane region" description="Helical" evidence="6">
    <location>
        <begin position="29"/>
        <end position="48"/>
    </location>
</feature>
<comment type="caution">
    <text evidence="6">Lacks conserved residue(s) required for the propagation of feature annotation.</text>
</comment>
<evidence type="ECO:0000313" key="9">
    <source>
        <dbReference type="EMBL" id="CAF4185090.1"/>
    </source>
</evidence>
<reference evidence="8" key="1">
    <citation type="submission" date="2021-02" db="EMBL/GenBank/DDBJ databases">
        <authorList>
            <person name="Nowell W R."/>
        </authorList>
    </citation>
    <scope>NUCLEOTIDE SEQUENCE</scope>
</reference>
<sequence>MAQFLSNEDEILETYDSSLSASKRVKHPIAVFFHIIFRSLAIVAYFMCSWVKNITGRLLAGLRWWNYVDDNGDNHWIFEAKRIITGVALSLNIANLYGFIRCKFGSNEKISNVAGSYIREQMFKTVLSKVSGGSEQQQPTTSSPGQQQSPSTAQQNRTIFGP</sequence>
<dbReference type="GO" id="GO:0016192">
    <property type="term" value="P:vesicle-mediated transport"/>
    <property type="evidence" value="ECO:0007669"/>
    <property type="project" value="TreeGrafter"/>
</dbReference>
<evidence type="ECO:0000256" key="5">
    <source>
        <dbReference type="ARBA" id="ARBA00023136"/>
    </source>
</evidence>
<dbReference type="InterPro" id="IPR008564">
    <property type="entry name" value="TVP23-like"/>
</dbReference>